<comment type="caution">
    <text evidence="2">The sequence shown here is derived from an EMBL/GenBank/DDBJ whole genome shotgun (WGS) entry which is preliminary data.</text>
</comment>
<evidence type="ECO:0000313" key="3">
    <source>
        <dbReference type="Proteomes" id="UP001165962"/>
    </source>
</evidence>
<keyword evidence="1" id="KW-1133">Transmembrane helix</keyword>
<dbReference type="EMBL" id="JAAOIW010000004">
    <property type="protein sequence ID" value="NHN31004.1"/>
    <property type="molecule type" value="Genomic_DNA"/>
</dbReference>
<keyword evidence="1" id="KW-0812">Transmembrane</keyword>
<feature type="transmembrane region" description="Helical" evidence="1">
    <location>
        <begin position="38"/>
        <end position="60"/>
    </location>
</feature>
<name>A0ABX0J3X9_9BACL</name>
<sequence>MTFMLGMAFFIAASTLVGQALGAGKPDLAETYGWKVRKFGNVIAGIICLSWGIAGIWVAAAAD</sequence>
<gene>
    <name evidence="2" type="ORF">G9U52_14285</name>
</gene>
<dbReference type="Pfam" id="PF01554">
    <property type="entry name" value="MatE"/>
    <property type="match status" value="1"/>
</dbReference>
<protein>
    <submittedName>
        <fullName evidence="2">Uncharacterized protein</fullName>
    </submittedName>
</protein>
<organism evidence="2 3">
    <name type="scientific">Paenibacillus agricola</name>
    <dbReference type="NCBI Taxonomy" id="2716264"/>
    <lineage>
        <taxon>Bacteria</taxon>
        <taxon>Bacillati</taxon>
        <taxon>Bacillota</taxon>
        <taxon>Bacilli</taxon>
        <taxon>Bacillales</taxon>
        <taxon>Paenibacillaceae</taxon>
        <taxon>Paenibacillus</taxon>
    </lineage>
</organism>
<proteinExistence type="predicted"/>
<dbReference type="InterPro" id="IPR002528">
    <property type="entry name" value="MATE_fam"/>
</dbReference>
<dbReference type="Proteomes" id="UP001165962">
    <property type="component" value="Unassembled WGS sequence"/>
</dbReference>
<evidence type="ECO:0000256" key="1">
    <source>
        <dbReference type="SAM" id="Phobius"/>
    </source>
</evidence>
<reference evidence="2" key="1">
    <citation type="submission" date="2020-03" db="EMBL/GenBank/DDBJ databases">
        <title>Draft sequencing of Paenibacilllus sp. S3N08.</title>
        <authorList>
            <person name="Kim D.-U."/>
        </authorList>
    </citation>
    <scope>NUCLEOTIDE SEQUENCE</scope>
    <source>
        <strain evidence="2">S3N08</strain>
    </source>
</reference>
<keyword evidence="1" id="KW-0472">Membrane</keyword>
<accession>A0ABX0J3X9</accession>
<evidence type="ECO:0000313" key="2">
    <source>
        <dbReference type="EMBL" id="NHN31004.1"/>
    </source>
</evidence>
<keyword evidence="3" id="KW-1185">Reference proteome</keyword>